<keyword evidence="4" id="KW-1185">Reference proteome</keyword>
<feature type="region of interest" description="Disordered" evidence="1">
    <location>
        <begin position="439"/>
        <end position="468"/>
    </location>
</feature>
<accession>A0A6A6NTJ4</accession>
<evidence type="ECO:0000313" key="3">
    <source>
        <dbReference type="EMBL" id="KAF2455056.1"/>
    </source>
</evidence>
<evidence type="ECO:0000313" key="4">
    <source>
        <dbReference type="Proteomes" id="UP000799766"/>
    </source>
</evidence>
<feature type="compositionally biased region" description="Basic and acidic residues" evidence="1">
    <location>
        <begin position="683"/>
        <end position="707"/>
    </location>
</feature>
<dbReference type="SUPFAM" id="SSF50978">
    <property type="entry name" value="WD40 repeat-like"/>
    <property type="match status" value="1"/>
</dbReference>
<dbReference type="InterPro" id="IPR019417">
    <property type="entry name" value="DUF2415"/>
</dbReference>
<dbReference type="InterPro" id="IPR015943">
    <property type="entry name" value="WD40/YVTN_repeat-like_dom_sf"/>
</dbReference>
<name>A0A6A6NTJ4_9PEZI</name>
<organism evidence="3 4">
    <name type="scientific">Lineolata rhizophorae</name>
    <dbReference type="NCBI Taxonomy" id="578093"/>
    <lineage>
        <taxon>Eukaryota</taxon>
        <taxon>Fungi</taxon>
        <taxon>Dikarya</taxon>
        <taxon>Ascomycota</taxon>
        <taxon>Pezizomycotina</taxon>
        <taxon>Dothideomycetes</taxon>
        <taxon>Dothideomycetes incertae sedis</taxon>
        <taxon>Lineolatales</taxon>
        <taxon>Lineolataceae</taxon>
        <taxon>Lineolata</taxon>
    </lineage>
</organism>
<sequence>MAADDFLSYETENLILPSRNFYPLSIPVSHYQLRHFISSPEPDILYYASGRDVYRLNTTTRDLIHVAELPFEARCTSSGYGWICVGGEDSGLFAIITLNDAPSISHNGRPVTPSFPRPGLRVERIGSQIVNSISVHKIPGSSVGPGRSEEDEVVAVLTNNDQTMRIYSLTHEGEAARIDFPFPMNHASISPDGRLLVAVGDSHVAYFFERRDRPGCPADTDKPPATKAKSAASTWQLLRAHTLYLPKYRTACATGYFTTAWSPSGSLVAVGAEAGYITVFDSKIIQEVPYAASNTIASLTCSSADHIKPYINTARPRRAKMSSSNPRSSRPEKPLDDIPDAMDAEVKVIASTRPYHNTGPGAVRCMLFSPSPWDLLIWAEDQGRVCVSDLRDGLTSRQVLDLHLPGQHEEQGQDQAKPAPDVRFVQVNDITAFAEDQRVGEDAARETGQAVLNGEDLRDEEAPDPDLEPTQRANIQELRRLRGVLMRRYHAPIRTTRIAANSLGWSSRNNFPTGYHRTLLGELTSEEQQILDGLREGRLREEARAARQSSGDENAGPQSANYGHISPPPASPGHNNSGGSGMNIDTDFPALTRTSAAPATPPEPMVAVPSWNPWYFRQLNDQDVRDFVRLVSESQHRTQSDVIDEGGSGEGPPPVHRDVESDDIENLVILDNDSGIGDHDDVADGHNDDGDVHMDYGLHDGDQRTSHTEFNPAFPPSEAELAGIPENEASSRNRDTDNASATHNGIHAPAPLTEQDRLRNMDIQARWRLIRSRQHAILRDDSNETGHNSPTAGFLSTTNLPIPRSTSPAQMPASTGVSNSSSPTGSVSAANRITTNPAAAITTTSLVPAVATSPFYRRAARMGGAYAPESAGAEIYSRAGLRGLTAAAAAAGISVQVARRVQVPGGTTRIVRGPTVGSGTSFPVGFREEDGVRTAGLAWGAAGNSLWVGCEEGLWEMKVDTFSRKGMEAWSVC</sequence>
<feature type="compositionally biased region" description="Acidic residues" evidence="1">
    <location>
        <begin position="457"/>
        <end position="467"/>
    </location>
</feature>
<feature type="region of interest" description="Disordered" evidence="1">
    <location>
        <begin position="541"/>
        <end position="588"/>
    </location>
</feature>
<dbReference type="InterPro" id="IPR036322">
    <property type="entry name" value="WD40_repeat_dom_sf"/>
</dbReference>
<dbReference type="Proteomes" id="UP000799766">
    <property type="component" value="Unassembled WGS sequence"/>
</dbReference>
<dbReference type="AlphaFoldDB" id="A0A6A6NTJ4"/>
<evidence type="ECO:0000259" key="2">
    <source>
        <dbReference type="Pfam" id="PF10313"/>
    </source>
</evidence>
<reference evidence="3" key="1">
    <citation type="journal article" date="2020" name="Stud. Mycol.">
        <title>101 Dothideomycetes genomes: a test case for predicting lifestyles and emergence of pathogens.</title>
        <authorList>
            <person name="Haridas S."/>
            <person name="Albert R."/>
            <person name="Binder M."/>
            <person name="Bloem J."/>
            <person name="Labutti K."/>
            <person name="Salamov A."/>
            <person name="Andreopoulos B."/>
            <person name="Baker S."/>
            <person name="Barry K."/>
            <person name="Bills G."/>
            <person name="Bluhm B."/>
            <person name="Cannon C."/>
            <person name="Castanera R."/>
            <person name="Culley D."/>
            <person name="Daum C."/>
            <person name="Ezra D."/>
            <person name="Gonzalez J."/>
            <person name="Henrissat B."/>
            <person name="Kuo A."/>
            <person name="Liang C."/>
            <person name="Lipzen A."/>
            <person name="Lutzoni F."/>
            <person name="Magnuson J."/>
            <person name="Mondo S."/>
            <person name="Nolan M."/>
            <person name="Ohm R."/>
            <person name="Pangilinan J."/>
            <person name="Park H.-J."/>
            <person name="Ramirez L."/>
            <person name="Alfaro M."/>
            <person name="Sun H."/>
            <person name="Tritt A."/>
            <person name="Yoshinaga Y."/>
            <person name="Zwiers L.-H."/>
            <person name="Turgeon B."/>
            <person name="Goodwin S."/>
            <person name="Spatafora J."/>
            <person name="Crous P."/>
            <person name="Grigoriev I."/>
        </authorList>
    </citation>
    <scope>NUCLEOTIDE SEQUENCE</scope>
    <source>
        <strain evidence="3">ATCC 16933</strain>
    </source>
</reference>
<feature type="compositionally biased region" description="Polar residues" evidence="1">
    <location>
        <begin position="548"/>
        <end position="561"/>
    </location>
</feature>
<proteinExistence type="predicted"/>
<dbReference type="Gene3D" id="2.130.10.10">
    <property type="entry name" value="YVTN repeat-like/Quinoprotein amine dehydrogenase"/>
    <property type="match status" value="1"/>
</dbReference>
<evidence type="ECO:0000256" key="1">
    <source>
        <dbReference type="SAM" id="MobiDB-lite"/>
    </source>
</evidence>
<feature type="region of interest" description="Disordered" evidence="1">
    <location>
        <begin position="780"/>
        <end position="827"/>
    </location>
</feature>
<feature type="region of interest" description="Disordered" evidence="1">
    <location>
        <begin position="312"/>
        <end position="340"/>
    </location>
</feature>
<gene>
    <name evidence="3" type="ORF">BDY21DRAFT_77867</name>
</gene>
<feature type="compositionally biased region" description="Polar residues" evidence="1">
    <location>
        <begin position="785"/>
        <end position="809"/>
    </location>
</feature>
<feature type="region of interest" description="Disordered" evidence="1">
    <location>
        <begin position="683"/>
        <end position="753"/>
    </location>
</feature>
<feature type="domain" description="DUF2415" evidence="2">
    <location>
        <begin position="361"/>
        <end position="400"/>
    </location>
</feature>
<feature type="compositionally biased region" description="Low complexity" evidence="1">
    <location>
        <begin position="812"/>
        <end position="827"/>
    </location>
</feature>
<dbReference type="Pfam" id="PF10313">
    <property type="entry name" value="DUF2415"/>
    <property type="match status" value="1"/>
</dbReference>
<feature type="region of interest" description="Disordered" evidence="1">
    <location>
        <begin position="635"/>
        <end position="656"/>
    </location>
</feature>
<dbReference type="PANTHER" id="PTHR43991">
    <property type="entry name" value="WD REPEAT PROTEIN (AFU_ORTHOLOGUE AFUA_8G05640)-RELATED"/>
    <property type="match status" value="1"/>
</dbReference>
<protein>
    <recommendedName>
        <fullName evidence="2">DUF2415 domain-containing protein</fullName>
    </recommendedName>
</protein>
<dbReference type="OrthoDB" id="418169at2759"/>
<dbReference type="PANTHER" id="PTHR43991:SF9">
    <property type="entry name" value="DUF2415 DOMAIN-CONTAINING PROTEIN"/>
    <property type="match status" value="1"/>
</dbReference>
<dbReference type="EMBL" id="MU001688">
    <property type="protein sequence ID" value="KAF2455056.1"/>
    <property type="molecule type" value="Genomic_DNA"/>
</dbReference>